<dbReference type="PANTHER" id="PTHR43353:SF3">
    <property type="entry name" value="ALDEHYDE DEHYDROGENASE-RELATED"/>
    <property type="match status" value="1"/>
</dbReference>
<dbReference type="FunFam" id="3.40.605.10:FF:000037">
    <property type="entry name" value="NADP-dependent fatty aldehyde dehydrogenase"/>
    <property type="match status" value="1"/>
</dbReference>
<reference evidence="8" key="1">
    <citation type="submission" date="2018-05" db="EMBL/GenBank/DDBJ databases">
        <authorList>
            <person name="Li X."/>
        </authorList>
    </citation>
    <scope>NUCLEOTIDE SEQUENCE [LARGE SCALE GENOMIC DNA]</scope>
    <source>
        <strain evidence="8">HKS-05</strain>
    </source>
</reference>
<evidence type="ECO:0000256" key="5">
    <source>
        <dbReference type="ARBA" id="ARBA00067023"/>
    </source>
</evidence>
<feature type="domain" description="Aldehyde dehydrogenase" evidence="6">
    <location>
        <begin position="20"/>
        <end position="331"/>
    </location>
</feature>
<comment type="similarity">
    <text evidence="1">Belongs to the aldehyde dehydrogenase family.</text>
</comment>
<dbReference type="InterPro" id="IPR044151">
    <property type="entry name" value="ALDH_KGSADH"/>
</dbReference>
<dbReference type="CDD" id="cd07129">
    <property type="entry name" value="ALDH_KGSADH"/>
    <property type="match status" value="1"/>
</dbReference>
<dbReference type="SUPFAM" id="SSF53720">
    <property type="entry name" value="ALDH-like"/>
    <property type="match status" value="1"/>
</dbReference>
<gene>
    <name evidence="7" type="ORF">DJ021_11495</name>
</gene>
<dbReference type="PANTHER" id="PTHR43353">
    <property type="entry name" value="SUCCINATE-SEMIALDEHYDE DEHYDROGENASE, MITOCHONDRIAL"/>
    <property type="match status" value="1"/>
</dbReference>
<evidence type="ECO:0000256" key="2">
    <source>
        <dbReference type="ARBA" id="ARBA00023002"/>
    </source>
</evidence>
<evidence type="ECO:0000313" key="7">
    <source>
        <dbReference type="EMBL" id="RAK60384.1"/>
    </source>
</evidence>
<dbReference type="InterPro" id="IPR016162">
    <property type="entry name" value="Ald_DH_N"/>
</dbReference>
<accession>A0A328B3G6</accession>
<comment type="caution">
    <text evidence="7">The sequence shown here is derived from an EMBL/GenBank/DDBJ whole genome shotgun (WGS) entry which is preliminary data.</text>
</comment>
<dbReference type="InterPro" id="IPR050740">
    <property type="entry name" value="Aldehyde_DH_Superfamily"/>
</dbReference>
<dbReference type="InterPro" id="IPR016163">
    <property type="entry name" value="Ald_DH_C"/>
</dbReference>
<evidence type="ECO:0000256" key="4">
    <source>
        <dbReference type="ARBA" id="ARBA00051918"/>
    </source>
</evidence>
<organism evidence="7 8">
    <name type="scientific">Phenylobacterium hankyongense</name>
    <dbReference type="NCBI Taxonomy" id="1813876"/>
    <lineage>
        <taxon>Bacteria</taxon>
        <taxon>Pseudomonadati</taxon>
        <taxon>Pseudomonadota</taxon>
        <taxon>Alphaproteobacteria</taxon>
        <taxon>Caulobacterales</taxon>
        <taxon>Caulobacteraceae</taxon>
        <taxon>Phenylobacterium</taxon>
    </lineage>
</organism>
<keyword evidence="2" id="KW-0560">Oxidoreductase</keyword>
<comment type="catalytic activity">
    <reaction evidence="4">
        <text>2,5-dioxopentanoate + NADP(+) + H2O = 2-oxoglutarate + NADPH + 2 H(+)</text>
        <dbReference type="Rhea" id="RHEA:11296"/>
        <dbReference type="ChEBI" id="CHEBI:15377"/>
        <dbReference type="ChEBI" id="CHEBI:15378"/>
        <dbReference type="ChEBI" id="CHEBI:16810"/>
        <dbReference type="ChEBI" id="CHEBI:57783"/>
        <dbReference type="ChEBI" id="CHEBI:58136"/>
        <dbReference type="ChEBI" id="CHEBI:58349"/>
        <dbReference type="EC" id="1.2.1.26"/>
    </reaction>
</comment>
<dbReference type="Proteomes" id="UP000249842">
    <property type="component" value="Unassembled WGS sequence"/>
</dbReference>
<dbReference type="Gene3D" id="3.40.605.10">
    <property type="entry name" value="Aldehyde Dehydrogenase, Chain A, domain 1"/>
    <property type="match status" value="1"/>
</dbReference>
<sequence length="526" mass="54458">MKITGEMLIGGAARAGRDGAIKAFDPTAGQPMEPVFGGATREDLEEACALAKAAFDTYRHTSLEARAAFLEAIADNILEVGDALVERCMAESGLPRARLEGERGRTVHQLRMFAGVVRDGGFLEARIDPAQPDRTPAPRVDLRLRNVALGPVAVFGASNFPLAFSVAGGDTASALAAGCPVVAKAHSAHPGTSEIVGRAVQKAVRSAGLPDGVFSLLFDSGLAIGQALVADPRIKAVGFTGSRRGGQALIAIAQAREEPIPVYAEMSSINPVILFPSALAERAEAIGKAFAASLTLGAGQFCTNPGLVLAVEGEGLDRFAAAAAAAISEASAAAMLTPGIHAAYCAGVSTLEDHPQVTTVARGRPGDLFQGQAGLFSTTAEAFTANPELQHEVFGASSLVVRAPDLEGLRALIAALEGQLTVALHVADGDHDQVRPFLPLLERKAGRILFNGFGTGVEVGHAMVHGGPFPATSDGRSTSVGSLAIMRFLRPVCYQDMPKGLLPAELGDANPLAIPRRIDGRLELPA</sequence>
<evidence type="ECO:0000256" key="1">
    <source>
        <dbReference type="ARBA" id="ARBA00009986"/>
    </source>
</evidence>
<evidence type="ECO:0000313" key="8">
    <source>
        <dbReference type="Proteomes" id="UP000249842"/>
    </source>
</evidence>
<dbReference type="EMBL" id="QFYP01000001">
    <property type="protein sequence ID" value="RAK60384.1"/>
    <property type="molecule type" value="Genomic_DNA"/>
</dbReference>
<dbReference type="EC" id="1.2.1.26" evidence="5"/>
<dbReference type="Pfam" id="PF00171">
    <property type="entry name" value="Aldedh"/>
    <property type="match status" value="1"/>
</dbReference>
<dbReference type="RefSeq" id="WP_111457677.1">
    <property type="nucleotide sequence ID" value="NZ_QFYP01000001.1"/>
</dbReference>
<name>A0A328B3G6_9CAUL</name>
<keyword evidence="8" id="KW-1185">Reference proteome</keyword>
<evidence type="ECO:0000256" key="3">
    <source>
        <dbReference type="ARBA" id="ARBA00050769"/>
    </source>
</evidence>
<proteinExistence type="inferred from homology"/>
<dbReference type="AlphaFoldDB" id="A0A328B3G6"/>
<protein>
    <recommendedName>
        <fullName evidence="5">2,5-dioxovalerate dehydrogenase</fullName>
        <ecNumber evidence="5">1.2.1.26</ecNumber>
    </recommendedName>
</protein>
<evidence type="ECO:0000259" key="6">
    <source>
        <dbReference type="Pfam" id="PF00171"/>
    </source>
</evidence>
<dbReference type="InterPro" id="IPR016161">
    <property type="entry name" value="Ald_DH/histidinol_DH"/>
</dbReference>
<dbReference type="InterPro" id="IPR015590">
    <property type="entry name" value="Aldehyde_DH_dom"/>
</dbReference>
<comment type="catalytic activity">
    <reaction evidence="3">
        <text>2,5-dioxopentanoate + NAD(+) + H2O = 2-oxoglutarate + NADH + 2 H(+)</text>
        <dbReference type="Rhea" id="RHEA:47152"/>
        <dbReference type="ChEBI" id="CHEBI:15377"/>
        <dbReference type="ChEBI" id="CHEBI:15378"/>
        <dbReference type="ChEBI" id="CHEBI:16810"/>
        <dbReference type="ChEBI" id="CHEBI:57540"/>
        <dbReference type="ChEBI" id="CHEBI:57945"/>
        <dbReference type="ChEBI" id="CHEBI:58136"/>
    </reaction>
</comment>
<dbReference type="GO" id="GO:0047533">
    <property type="term" value="F:2,5-dioxovalerate dehydrogenase (NADP+) activity"/>
    <property type="evidence" value="ECO:0007669"/>
    <property type="project" value="UniProtKB-EC"/>
</dbReference>
<dbReference type="OrthoDB" id="9770537at2"/>
<dbReference type="Gene3D" id="3.40.309.10">
    <property type="entry name" value="Aldehyde Dehydrogenase, Chain A, domain 2"/>
    <property type="match status" value="1"/>
</dbReference>